<reference evidence="2 3" key="1">
    <citation type="submission" date="2015-01" db="EMBL/GenBank/DDBJ databases">
        <title>Evolution of Trichinella species and genotypes.</title>
        <authorList>
            <person name="Korhonen P.K."/>
            <person name="Edoardo P."/>
            <person name="Giuseppe L.R."/>
            <person name="Gasser R.B."/>
        </authorList>
    </citation>
    <scope>NUCLEOTIDE SEQUENCE [LARGE SCALE GENOMIC DNA]</scope>
    <source>
        <strain evidence="2">ISS2496</strain>
    </source>
</reference>
<keyword evidence="3" id="KW-1185">Reference proteome</keyword>
<comment type="caution">
    <text evidence="2">The sequence shown here is derived from an EMBL/GenBank/DDBJ whole genome shotgun (WGS) entry which is preliminary data.</text>
</comment>
<dbReference type="Proteomes" id="UP000054783">
    <property type="component" value="Unassembled WGS sequence"/>
</dbReference>
<gene>
    <name evidence="2" type="ORF">T12_11458</name>
</gene>
<evidence type="ECO:0000313" key="2">
    <source>
        <dbReference type="EMBL" id="KRY12255.1"/>
    </source>
</evidence>
<proteinExistence type="predicted"/>
<protein>
    <submittedName>
        <fullName evidence="2">Uncharacterized protein</fullName>
    </submittedName>
</protein>
<accession>A0A0V0ZIL9</accession>
<keyword evidence="1" id="KW-0812">Transmembrane</keyword>
<feature type="transmembrane region" description="Helical" evidence="1">
    <location>
        <begin position="55"/>
        <end position="74"/>
    </location>
</feature>
<dbReference type="AlphaFoldDB" id="A0A0V0ZIL9"/>
<name>A0A0V0ZIL9_9BILA</name>
<evidence type="ECO:0000313" key="3">
    <source>
        <dbReference type="Proteomes" id="UP000054783"/>
    </source>
</evidence>
<organism evidence="2 3">
    <name type="scientific">Trichinella patagoniensis</name>
    <dbReference type="NCBI Taxonomy" id="990121"/>
    <lineage>
        <taxon>Eukaryota</taxon>
        <taxon>Metazoa</taxon>
        <taxon>Ecdysozoa</taxon>
        <taxon>Nematoda</taxon>
        <taxon>Enoplea</taxon>
        <taxon>Dorylaimia</taxon>
        <taxon>Trichinellida</taxon>
        <taxon>Trichinellidae</taxon>
        <taxon>Trichinella</taxon>
    </lineage>
</organism>
<evidence type="ECO:0000256" key="1">
    <source>
        <dbReference type="SAM" id="Phobius"/>
    </source>
</evidence>
<dbReference type="EMBL" id="JYDQ01000169">
    <property type="protein sequence ID" value="KRY12255.1"/>
    <property type="molecule type" value="Genomic_DNA"/>
</dbReference>
<keyword evidence="1" id="KW-0472">Membrane</keyword>
<sequence length="98" mass="11013">MQTTSAGLESMERQRQQIASYMAEMISSNYDLGSHVKEIRRAIERTESYTLAVTLLAYLVTGIVAISALCYACARQSHARQEKAKRQRLNACSRILEA</sequence>
<keyword evidence="1" id="KW-1133">Transmembrane helix</keyword>